<proteinExistence type="predicted"/>
<evidence type="ECO:0000256" key="1">
    <source>
        <dbReference type="SAM" id="MobiDB-lite"/>
    </source>
</evidence>
<dbReference type="EMBL" id="WTUX01000021">
    <property type="protein sequence ID" value="MZR15027.1"/>
    <property type="molecule type" value="Genomic_DNA"/>
</dbReference>
<keyword evidence="2" id="KW-1133">Transmembrane helix</keyword>
<organism evidence="3 4">
    <name type="scientific">Maritimibacter harenae</name>
    <dbReference type="NCBI Taxonomy" id="2606218"/>
    <lineage>
        <taxon>Bacteria</taxon>
        <taxon>Pseudomonadati</taxon>
        <taxon>Pseudomonadota</taxon>
        <taxon>Alphaproteobacteria</taxon>
        <taxon>Rhodobacterales</taxon>
        <taxon>Roseobacteraceae</taxon>
        <taxon>Maritimibacter</taxon>
    </lineage>
</organism>
<name>A0A845M9Z7_9RHOB</name>
<dbReference type="RefSeq" id="WP_161353380.1">
    <property type="nucleotide sequence ID" value="NZ_WTUX01000021.1"/>
</dbReference>
<protein>
    <submittedName>
        <fullName evidence="3">Uncharacterized protein</fullName>
    </submittedName>
</protein>
<evidence type="ECO:0000313" key="3">
    <source>
        <dbReference type="EMBL" id="MZR15027.1"/>
    </source>
</evidence>
<keyword evidence="4" id="KW-1185">Reference proteome</keyword>
<evidence type="ECO:0000313" key="4">
    <source>
        <dbReference type="Proteomes" id="UP000467322"/>
    </source>
</evidence>
<dbReference type="AlphaFoldDB" id="A0A845M9Z7"/>
<accession>A0A845M9Z7</accession>
<keyword evidence="2" id="KW-0812">Transmembrane</keyword>
<gene>
    <name evidence="3" type="ORF">GQE99_18565</name>
</gene>
<feature type="region of interest" description="Disordered" evidence="1">
    <location>
        <begin position="89"/>
        <end position="113"/>
    </location>
</feature>
<reference evidence="3 4" key="1">
    <citation type="submission" date="2019-12" db="EMBL/GenBank/DDBJ databases">
        <title>Maritimibacter sp. nov. sp. isolated from sea sand.</title>
        <authorList>
            <person name="Kim J."/>
            <person name="Jeong S.E."/>
            <person name="Jung H.S."/>
            <person name="Jeon C.O."/>
        </authorList>
    </citation>
    <scope>NUCLEOTIDE SEQUENCE [LARGE SCALE GENOMIC DNA]</scope>
    <source>
        <strain evidence="3 4">DP07</strain>
    </source>
</reference>
<evidence type="ECO:0000256" key="2">
    <source>
        <dbReference type="SAM" id="Phobius"/>
    </source>
</evidence>
<feature type="compositionally biased region" description="Basic and acidic residues" evidence="1">
    <location>
        <begin position="89"/>
        <end position="103"/>
    </location>
</feature>
<dbReference type="Proteomes" id="UP000467322">
    <property type="component" value="Unassembled WGS sequence"/>
</dbReference>
<comment type="caution">
    <text evidence="3">The sequence shown here is derived from an EMBL/GenBank/DDBJ whole genome shotgun (WGS) entry which is preliminary data.</text>
</comment>
<sequence>MLDWIQEYADVIQIAASVITALVWVVYLQILVHTFRRQRRTSLLINRGGAQDMSARCLVSNMGSEPIYLQDVLAEIETGEDQYTASVVDHSELSRDEIDRPEETTSQGPVHSGSFVDIGSFRDILSRADRSIGDRSRPDQVRRLTLIAIAASNQAQNIVAACRSFDVVREEGSESLLPPSVHTRQIRSWRKRRQLTRILDRLERERVMKQSVGSQLTGTYRPALRTG</sequence>
<feature type="transmembrane region" description="Helical" evidence="2">
    <location>
        <begin position="12"/>
        <end position="32"/>
    </location>
</feature>
<keyword evidence="2" id="KW-0472">Membrane</keyword>